<comment type="cofactor">
    <cofactor evidence="2">
        <name>Mg(2+)</name>
        <dbReference type="ChEBI" id="CHEBI:18420"/>
    </cofactor>
</comment>
<evidence type="ECO:0000256" key="10">
    <source>
        <dbReference type="ARBA" id="ARBA00023211"/>
    </source>
</evidence>
<keyword evidence="10" id="KW-0464">Manganese</keyword>
<dbReference type="InterPro" id="IPR020560">
    <property type="entry name" value="PRibGlycinamide_synth_C-dom"/>
</dbReference>
<dbReference type="NCBIfam" id="TIGR00877">
    <property type="entry name" value="purD"/>
    <property type="match status" value="1"/>
</dbReference>
<sequence>MNDSLLNTHYITLQISTPHHRTCIKVRIGEELIRESHKVLSLRQRRKRESVKVLVVGNGGREHALAWKLLQSPQIEQVACVPGNGGTATLARCQNVSLAVDDFEGISQYALNQGFSLVVVGPEVPLAKGITDYLQEKGLMVFGPSRAGAQIEASKAWAKALMQEAGIPTAKAAVFTEAAAAKSYIQAQGAPIVVKADGLAAGKGVTVATTIEQAQSAIDAIFQGQFGSAGEFVVIEECLTGQEVSVLALTDGLTIRPLLPAQDHKRIGEGDTGENTGGMGAYAPAPIATPELMALVQTEVLERAIATLQSKGIDYRGVLYAGLMITPNGDFKVLEFNCRFGDPETQVILPLLATPLEELILACVQQRLGELPPIAWQGGASATVVAASGGYPGDYEKGQVITGIPQAEATGATVFHAGTKLNAQQQIVTDGGRVLNVTGIGENFQQALAQAYTGIKAIDFSGIYYRRDIGYRVNS</sequence>
<gene>
    <name evidence="14" type="primary">purD</name>
    <name evidence="17" type="ORF">NIES23_19280</name>
</gene>
<dbReference type="Gene3D" id="3.90.600.10">
    <property type="entry name" value="Phosphoribosylglycinamide synthetase, C-terminal domain"/>
    <property type="match status" value="1"/>
</dbReference>
<evidence type="ECO:0000259" key="16">
    <source>
        <dbReference type="PROSITE" id="PS50975"/>
    </source>
</evidence>
<dbReference type="InterPro" id="IPR000115">
    <property type="entry name" value="PRibGlycinamide_synth"/>
</dbReference>
<dbReference type="InterPro" id="IPR011761">
    <property type="entry name" value="ATP-grasp"/>
</dbReference>
<proteinExistence type="inferred from homology"/>
<dbReference type="SMART" id="SM01210">
    <property type="entry name" value="GARS_C"/>
    <property type="match status" value="1"/>
</dbReference>
<evidence type="ECO:0000256" key="12">
    <source>
        <dbReference type="ARBA" id="ARBA00042242"/>
    </source>
</evidence>
<name>A0A1Z4KJI3_ANAVA</name>
<evidence type="ECO:0000256" key="13">
    <source>
        <dbReference type="ARBA" id="ARBA00042864"/>
    </source>
</evidence>
<organism evidence="17 18">
    <name type="scientific">Trichormus variabilis NIES-23</name>
    <dbReference type="NCBI Taxonomy" id="1973479"/>
    <lineage>
        <taxon>Bacteria</taxon>
        <taxon>Bacillati</taxon>
        <taxon>Cyanobacteriota</taxon>
        <taxon>Cyanophyceae</taxon>
        <taxon>Nostocales</taxon>
        <taxon>Nostocaceae</taxon>
        <taxon>Trichormus</taxon>
    </lineage>
</organism>
<evidence type="ECO:0000313" key="18">
    <source>
        <dbReference type="Proteomes" id="UP000217507"/>
    </source>
</evidence>
<dbReference type="PROSITE" id="PS50975">
    <property type="entry name" value="ATP_GRASP"/>
    <property type="match status" value="1"/>
</dbReference>
<comment type="pathway">
    <text evidence="3 14">Purine metabolism; IMP biosynthesis via de novo pathway; N(1)-(5-phospho-D-ribosyl)glycinamide from 5-phospho-alpha-D-ribose 1-diphosphate: step 2/2.</text>
</comment>
<feature type="domain" description="ATP-grasp" evidence="16">
    <location>
        <begin position="159"/>
        <end position="365"/>
    </location>
</feature>
<evidence type="ECO:0000256" key="4">
    <source>
        <dbReference type="ARBA" id="ARBA00013255"/>
    </source>
</evidence>
<dbReference type="Gene3D" id="3.40.50.20">
    <property type="match status" value="1"/>
</dbReference>
<dbReference type="SMART" id="SM01209">
    <property type="entry name" value="GARS_A"/>
    <property type="match status" value="1"/>
</dbReference>
<dbReference type="SUPFAM" id="SSF51246">
    <property type="entry name" value="Rudiment single hybrid motif"/>
    <property type="match status" value="1"/>
</dbReference>
<dbReference type="EC" id="6.3.4.13" evidence="4 14"/>
<comment type="catalytic activity">
    <reaction evidence="14">
        <text>5-phospho-beta-D-ribosylamine + glycine + ATP = N(1)-(5-phospho-beta-D-ribosyl)glycinamide + ADP + phosphate + H(+)</text>
        <dbReference type="Rhea" id="RHEA:17453"/>
        <dbReference type="ChEBI" id="CHEBI:15378"/>
        <dbReference type="ChEBI" id="CHEBI:30616"/>
        <dbReference type="ChEBI" id="CHEBI:43474"/>
        <dbReference type="ChEBI" id="CHEBI:57305"/>
        <dbReference type="ChEBI" id="CHEBI:58681"/>
        <dbReference type="ChEBI" id="CHEBI:143788"/>
        <dbReference type="ChEBI" id="CHEBI:456216"/>
        <dbReference type="EC" id="6.3.4.13"/>
    </reaction>
</comment>
<dbReference type="FunFam" id="3.40.50.20:FF:000006">
    <property type="entry name" value="Phosphoribosylamine--glycine ligase, chloroplastic"/>
    <property type="match status" value="1"/>
</dbReference>
<accession>A0A1Z4KJI3</accession>
<dbReference type="InterPro" id="IPR020562">
    <property type="entry name" value="PRibGlycinamide_synth_N"/>
</dbReference>
<evidence type="ECO:0000256" key="14">
    <source>
        <dbReference type="HAMAP-Rule" id="MF_00138"/>
    </source>
</evidence>
<dbReference type="InterPro" id="IPR037123">
    <property type="entry name" value="PRibGlycinamide_synth_C_sf"/>
</dbReference>
<dbReference type="Gene3D" id="3.30.1490.20">
    <property type="entry name" value="ATP-grasp fold, A domain"/>
    <property type="match status" value="1"/>
</dbReference>
<evidence type="ECO:0000313" key="17">
    <source>
        <dbReference type="EMBL" id="BAY69136.1"/>
    </source>
</evidence>
<dbReference type="EMBL" id="AP018216">
    <property type="protein sequence ID" value="BAY69136.1"/>
    <property type="molecule type" value="Genomic_DNA"/>
</dbReference>
<evidence type="ECO:0000256" key="3">
    <source>
        <dbReference type="ARBA" id="ARBA00005174"/>
    </source>
</evidence>
<dbReference type="InterPro" id="IPR020561">
    <property type="entry name" value="PRibGlycinamid_synth_ATP-grasp"/>
</dbReference>
<evidence type="ECO:0000256" key="7">
    <source>
        <dbReference type="ARBA" id="ARBA00022741"/>
    </source>
</evidence>
<evidence type="ECO:0000256" key="11">
    <source>
        <dbReference type="ARBA" id="ARBA00038345"/>
    </source>
</evidence>
<protein>
    <recommendedName>
        <fullName evidence="4 14">Phosphoribosylamine--glycine ligase</fullName>
        <ecNumber evidence="4 14">6.3.4.13</ecNumber>
    </recommendedName>
    <alternativeName>
        <fullName evidence="14">GARS</fullName>
    </alternativeName>
    <alternativeName>
        <fullName evidence="12 14">Glycinamide ribonucleotide synthetase</fullName>
    </alternativeName>
    <alternativeName>
        <fullName evidence="13 14">Phosphoribosylglycinamide synthetase</fullName>
    </alternativeName>
</protein>
<dbReference type="SUPFAM" id="SSF56059">
    <property type="entry name" value="Glutathione synthetase ATP-binding domain-like"/>
    <property type="match status" value="1"/>
</dbReference>
<dbReference type="FunFam" id="3.30.470.20:FF:000018">
    <property type="entry name" value="Trifunctional purine biosynthetic protein adenosine-3"/>
    <property type="match status" value="1"/>
</dbReference>
<dbReference type="GO" id="GO:0004637">
    <property type="term" value="F:phosphoribosylamine-glycine ligase activity"/>
    <property type="evidence" value="ECO:0007669"/>
    <property type="project" value="UniProtKB-UniRule"/>
</dbReference>
<comment type="cofactor">
    <cofactor evidence="1">
        <name>Mn(2+)</name>
        <dbReference type="ChEBI" id="CHEBI:29035"/>
    </cofactor>
</comment>
<dbReference type="GO" id="GO:0009113">
    <property type="term" value="P:purine nucleobase biosynthetic process"/>
    <property type="evidence" value="ECO:0007669"/>
    <property type="project" value="InterPro"/>
</dbReference>
<evidence type="ECO:0000256" key="15">
    <source>
        <dbReference type="PROSITE-ProRule" id="PRU00409"/>
    </source>
</evidence>
<comment type="similarity">
    <text evidence="11 14">Belongs to the GARS family.</text>
</comment>
<keyword evidence="9 15" id="KW-0067">ATP-binding</keyword>
<dbReference type="GO" id="GO:0006189">
    <property type="term" value="P:'de novo' IMP biosynthetic process"/>
    <property type="evidence" value="ECO:0007669"/>
    <property type="project" value="UniProtKB-UniRule"/>
</dbReference>
<dbReference type="UniPathway" id="UPA00074">
    <property type="reaction ID" value="UER00125"/>
</dbReference>
<dbReference type="InterPro" id="IPR016185">
    <property type="entry name" value="PreATP-grasp_dom_sf"/>
</dbReference>
<dbReference type="PROSITE" id="PS00184">
    <property type="entry name" value="GARS"/>
    <property type="match status" value="1"/>
</dbReference>
<dbReference type="InterPro" id="IPR020559">
    <property type="entry name" value="PRibGlycinamide_synth_CS"/>
</dbReference>
<evidence type="ECO:0000256" key="8">
    <source>
        <dbReference type="ARBA" id="ARBA00022755"/>
    </source>
</evidence>
<keyword evidence="5 14" id="KW-0436">Ligase</keyword>
<dbReference type="PANTHER" id="PTHR43472">
    <property type="entry name" value="PHOSPHORIBOSYLAMINE--GLYCINE LIGASE"/>
    <property type="match status" value="1"/>
</dbReference>
<dbReference type="FunFam" id="3.90.600.10:FF:000001">
    <property type="entry name" value="Trifunctional purine biosynthetic protein adenosine-3"/>
    <property type="match status" value="1"/>
</dbReference>
<dbReference type="Pfam" id="PF02843">
    <property type="entry name" value="GARS_C"/>
    <property type="match status" value="1"/>
</dbReference>
<reference evidence="17 18" key="1">
    <citation type="submission" date="2017-06" db="EMBL/GenBank/DDBJ databases">
        <title>Genome sequencing of cyanobaciteial culture collection at National Institute for Environmental Studies (NIES).</title>
        <authorList>
            <person name="Hirose Y."/>
            <person name="Shimura Y."/>
            <person name="Fujisawa T."/>
            <person name="Nakamura Y."/>
            <person name="Kawachi M."/>
        </authorList>
    </citation>
    <scope>NUCLEOTIDE SEQUENCE [LARGE SCALE GENOMIC DNA]</scope>
    <source>
        <strain evidence="17 18">NIES-23</strain>
    </source>
</reference>
<dbReference type="HAMAP" id="MF_00138">
    <property type="entry name" value="GARS"/>
    <property type="match status" value="1"/>
</dbReference>
<dbReference type="InterPro" id="IPR013815">
    <property type="entry name" value="ATP_grasp_subdomain_1"/>
</dbReference>
<dbReference type="PANTHER" id="PTHR43472:SF1">
    <property type="entry name" value="PHOSPHORIBOSYLAMINE--GLYCINE LIGASE, CHLOROPLASTIC"/>
    <property type="match status" value="1"/>
</dbReference>
<evidence type="ECO:0000256" key="1">
    <source>
        <dbReference type="ARBA" id="ARBA00001936"/>
    </source>
</evidence>
<evidence type="ECO:0000256" key="9">
    <source>
        <dbReference type="ARBA" id="ARBA00022840"/>
    </source>
</evidence>
<dbReference type="GO" id="GO:0046872">
    <property type="term" value="F:metal ion binding"/>
    <property type="evidence" value="ECO:0007669"/>
    <property type="project" value="UniProtKB-KW"/>
</dbReference>
<keyword evidence="6" id="KW-0479">Metal-binding</keyword>
<dbReference type="Proteomes" id="UP000217507">
    <property type="component" value="Chromosome"/>
</dbReference>
<evidence type="ECO:0000256" key="2">
    <source>
        <dbReference type="ARBA" id="ARBA00001946"/>
    </source>
</evidence>
<evidence type="ECO:0000256" key="5">
    <source>
        <dbReference type="ARBA" id="ARBA00022598"/>
    </source>
</evidence>
<dbReference type="SUPFAM" id="SSF52440">
    <property type="entry name" value="PreATP-grasp domain"/>
    <property type="match status" value="1"/>
</dbReference>
<dbReference type="Gene3D" id="3.30.470.20">
    <property type="entry name" value="ATP-grasp fold, B domain"/>
    <property type="match status" value="1"/>
</dbReference>
<keyword evidence="7 15" id="KW-0547">Nucleotide-binding</keyword>
<dbReference type="AlphaFoldDB" id="A0A1Z4KJI3"/>
<dbReference type="Pfam" id="PF01071">
    <property type="entry name" value="GARS_A"/>
    <property type="match status" value="1"/>
</dbReference>
<dbReference type="Pfam" id="PF02844">
    <property type="entry name" value="GARS_N"/>
    <property type="match status" value="1"/>
</dbReference>
<dbReference type="GO" id="GO:0005524">
    <property type="term" value="F:ATP binding"/>
    <property type="evidence" value="ECO:0007669"/>
    <property type="project" value="UniProtKB-UniRule"/>
</dbReference>
<keyword evidence="8 14" id="KW-0658">Purine biosynthesis</keyword>
<evidence type="ECO:0000256" key="6">
    <source>
        <dbReference type="ARBA" id="ARBA00022723"/>
    </source>
</evidence>
<dbReference type="InterPro" id="IPR011054">
    <property type="entry name" value="Rudment_hybrid_motif"/>
</dbReference>